<reference evidence="1" key="1">
    <citation type="journal article" date="2023" name="GigaByte">
        <title>Genome assembly of the bearded iris, Iris pallida Lam.</title>
        <authorList>
            <person name="Bruccoleri R.E."/>
            <person name="Oakeley E.J."/>
            <person name="Faust A.M.E."/>
            <person name="Altorfer M."/>
            <person name="Dessus-Babus S."/>
            <person name="Burckhardt D."/>
            <person name="Oertli M."/>
            <person name="Naumann U."/>
            <person name="Petersen F."/>
            <person name="Wong J."/>
        </authorList>
    </citation>
    <scope>NUCLEOTIDE SEQUENCE</scope>
    <source>
        <strain evidence="1">GSM-AAB239-AS_SAM_17_03QT</strain>
    </source>
</reference>
<name>A0AAX6GN19_IRIPA</name>
<gene>
    <name evidence="1" type="ORF">M6B38_356560</name>
</gene>
<comment type="caution">
    <text evidence="1">The sequence shown here is derived from an EMBL/GenBank/DDBJ whole genome shotgun (WGS) entry which is preliminary data.</text>
</comment>
<reference evidence="1" key="2">
    <citation type="submission" date="2023-04" db="EMBL/GenBank/DDBJ databases">
        <authorList>
            <person name="Bruccoleri R.E."/>
            <person name="Oakeley E.J."/>
            <person name="Faust A.-M."/>
            <person name="Dessus-Babus S."/>
            <person name="Altorfer M."/>
            <person name="Burckhardt D."/>
            <person name="Oertli M."/>
            <person name="Naumann U."/>
            <person name="Petersen F."/>
            <person name="Wong J."/>
        </authorList>
    </citation>
    <scope>NUCLEOTIDE SEQUENCE</scope>
    <source>
        <strain evidence="1">GSM-AAB239-AS_SAM_17_03QT</strain>
        <tissue evidence="1">Leaf</tissue>
    </source>
</reference>
<proteinExistence type="predicted"/>
<evidence type="ECO:0000313" key="1">
    <source>
        <dbReference type="EMBL" id="KAJ6829668.1"/>
    </source>
</evidence>
<keyword evidence="2" id="KW-1185">Reference proteome</keyword>
<dbReference type="GO" id="GO:0016301">
    <property type="term" value="F:kinase activity"/>
    <property type="evidence" value="ECO:0007669"/>
    <property type="project" value="UniProtKB-KW"/>
</dbReference>
<protein>
    <submittedName>
        <fullName evidence="1">Proline-rich receptor-like protein kinase PERK9</fullName>
    </submittedName>
</protein>
<accession>A0AAX6GN19</accession>
<keyword evidence="1" id="KW-0808">Transferase</keyword>
<dbReference type="Proteomes" id="UP001140949">
    <property type="component" value="Unassembled WGS sequence"/>
</dbReference>
<sequence>MLAPQRGLGGGLTRRGASLVRGLRDRWRRCRGTEEPWTRWHCALGSGRPRSMTRFGGRSAVDVQGSGDGFGGDNRGGSEVGIRLEFLFLSGVIVWL</sequence>
<organism evidence="1 2">
    <name type="scientific">Iris pallida</name>
    <name type="common">Sweet iris</name>
    <dbReference type="NCBI Taxonomy" id="29817"/>
    <lineage>
        <taxon>Eukaryota</taxon>
        <taxon>Viridiplantae</taxon>
        <taxon>Streptophyta</taxon>
        <taxon>Embryophyta</taxon>
        <taxon>Tracheophyta</taxon>
        <taxon>Spermatophyta</taxon>
        <taxon>Magnoliopsida</taxon>
        <taxon>Liliopsida</taxon>
        <taxon>Asparagales</taxon>
        <taxon>Iridaceae</taxon>
        <taxon>Iridoideae</taxon>
        <taxon>Irideae</taxon>
        <taxon>Iris</taxon>
    </lineage>
</organism>
<evidence type="ECO:0000313" key="2">
    <source>
        <dbReference type="Proteomes" id="UP001140949"/>
    </source>
</evidence>
<dbReference type="AlphaFoldDB" id="A0AAX6GN19"/>
<keyword evidence="1" id="KW-0418">Kinase</keyword>
<keyword evidence="1" id="KW-0675">Receptor</keyword>
<dbReference type="EMBL" id="JANAVB010018199">
    <property type="protein sequence ID" value="KAJ6829668.1"/>
    <property type="molecule type" value="Genomic_DNA"/>
</dbReference>